<comment type="caution">
    <text evidence="1">The sequence shown here is derived from an EMBL/GenBank/DDBJ whole genome shotgun (WGS) entry which is preliminary data.</text>
</comment>
<sequence length="71" mass="8389">MYYFLIGVRAPIINRADTLLKSPFSKVSIEEKLDVKRHGSHQSHDFKLHQNCNTQNKKIVTSCFERKLELW</sequence>
<proteinExistence type="predicted"/>
<evidence type="ECO:0000313" key="1">
    <source>
        <dbReference type="EMBL" id="KAJ9582274.1"/>
    </source>
</evidence>
<dbReference type="Proteomes" id="UP001233999">
    <property type="component" value="Unassembled WGS sequence"/>
</dbReference>
<gene>
    <name evidence="1" type="ORF">L9F63_003403</name>
</gene>
<name>A0AAD7ZK83_DIPPU</name>
<protein>
    <submittedName>
        <fullName evidence="1">Uncharacterized protein</fullName>
    </submittedName>
</protein>
<keyword evidence="2" id="KW-1185">Reference proteome</keyword>
<reference evidence="1" key="2">
    <citation type="submission" date="2023-05" db="EMBL/GenBank/DDBJ databases">
        <authorList>
            <person name="Fouks B."/>
        </authorList>
    </citation>
    <scope>NUCLEOTIDE SEQUENCE</scope>
    <source>
        <strain evidence="1">Stay&amp;Tobe</strain>
        <tissue evidence="1">Testes</tissue>
    </source>
</reference>
<accession>A0AAD7ZK83</accession>
<evidence type="ECO:0000313" key="2">
    <source>
        <dbReference type="Proteomes" id="UP001233999"/>
    </source>
</evidence>
<organism evidence="1 2">
    <name type="scientific">Diploptera punctata</name>
    <name type="common">Pacific beetle cockroach</name>
    <dbReference type="NCBI Taxonomy" id="6984"/>
    <lineage>
        <taxon>Eukaryota</taxon>
        <taxon>Metazoa</taxon>
        <taxon>Ecdysozoa</taxon>
        <taxon>Arthropoda</taxon>
        <taxon>Hexapoda</taxon>
        <taxon>Insecta</taxon>
        <taxon>Pterygota</taxon>
        <taxon>Neoptera</taxon>
        <taxon>Polyneoptera</taxon>
        <taxon>Dictyoptera</taxon>
        <taxon>Blattodea</taxon>
        <taxon>Blaberoidea</taxon>
        <taxon>Blaberidae</taxon>
        <taxon>Diplopterinae</taxon>
        <taxon>Diploptera</taxon>
    </lineage>
</organism>
<dbReference type="AlphaFoldDB" id="A0AAD7ZK83"/>
<reference evidence="1" key="1">
    <citation type="journal article" date="2023" name="IScience">
        <title>Live-bearing cockroach genome reveals convergent evolutionary mechanisms linked to viviparity in insects and beyond.</title>
        <authorList>
            <person name="Fouks B."/>
            <person name="Harrison M.C."/>
            <person name="Mikhailova A.A."/>
            <person name="Marchal E."/>
            <person name="English S."/>
            <person name="Carruthers M."/>
            <person name="Jennings E.C."/>
            <person name="Chiamaka E.L."/>
            <person name="Frigard R.A."/>
            <person name="Pippel M."/>
            <person name="Attardo G.M."/>
            <person name="Benoit J.B."/>
            <person name="Bornberg-Bauer E."/>
            <person name="Tobe S.S."/>
        </authorList>
    </citation>
    <scope>NUCLEOTIDE SEQUENCE</scope>
    <source>
        <strain evidence="1">Stay&amp;Tobe</strain>
    </source>
</reference>
<dbReference type="EMBL" id="JASPKZ010007815">
    <property type="protein sequence ID" value="KAJ9582274.1"/>
    <property type="molecule type" value="Genomic_DNA"/>
</dbReference>